<dbReference type="SUPFAM" id="SSF53623">
    <property type="entry name" value="MurD-like peptide ligases, catalytic domain"/>
    <property type="match status" value="1"/>
</dbReference>
<dbReference type="Proteomes" id="UP000050969">
    <property type="component" value="Unassembled WGS sequence"/>
</dbReference>
<dbReference type="InterPro" id="IPR004101">
    <property type="entry name" value="Mur_ligase_C"/>
</dbReference>
<name>A0A0R2MXL7_9LACO</name>
<dbReference type="PANTHER" id="PTHR11136">
    <property type="entry name" value="FOLYLPOLYGLUTAMATE SYNTHASE-RELATED"/>
    <property type="match status" value="1"/>
</dbReference>
<keyword evidence="5" id="KW-0479">Metal-binding</keyword>
<feature type="domain" description="Mur ligase C-terminal" evidence="12">
    <location>
        <begin position="300"/>
        <end position="411"/>
    </location>
</feature>
<evidence type="ECO:0000256" key="6">
    <source>
        <dbReference type="ARBA" id="ARBA00022741"/>
    </source>
</evidence>
<dbReference type="InterPro" id="IPR036615">
    <property type="entry name" value="Mur_ligase_C_dom_sf"/>
</dbReference>
<dbReference type="InterPro" id="IPR013221">
    <property type="entry name" value="Mur_ligase_cen"/>
</dbReference>
<comment type="caution">
    <text evidence="14">The sequence shown here is derived from an EMBL/GenBank/DDBJ whole genome shotgun (WGS) entry which is preliminary data.</text>
</comment>
<organism evidence="14 15">
    <name type="scientific">Lacticaseibacillus saniviri JCM 17471 = DSM 24301</name>
    <dbReference type="NCBI Taxonomy" id="1293598"/>
    <lineage>
        <taxon>Bacteria</taxon>
        <taxon>Bacillati</taxon>
        <taxon>Bacillota</taxon>
        <taxon>Bacilli</taxon>
        <taxon>Lactobacillales</taxon>
        <taxon>Lactobacillaceae</taxon>
        <taxon>Lacticaseibacillus</taxon>
    </lineage>
</organism>
<accession>A0A0R2MXL7</accession>
<reference evidence="14 15" key="1">
    <citation type="journal article" date="2015" name="Genome Announc.">
        <title>Expanding the biotechnology potential of lactobacilli through comparative genomics of 213 strains and associated genera.</title>
        <authorList>
            <person name="Sun Z."/>
            <person name="Harris H.M."/>
            <person name="McCann A."/>
            <person name="Guo C."/>
            <person name="Argimon S."/>
            <person name="Zhang W."/>
            <person name="Yang X."/>
            <person name="Jeffery I.B."/>
            <person name="Cooney J.C."/>
            <person name="Kagawa T.F."/>
            <person name="Liu W."/>
            <person name="Song Y."/>
            <person name="Salvetti E."/>
            <person name="Wrobel A."/>
            <person name="Rasinkangas P."/>
            <person name="Parkhill J."/>
            <person name="Rea M.C."/>
            <person name="O'Sullivan O."/>
            <person name="Ritari J."/>
            <person name="Douillard F.P."/>
            <person name="Paul Ross R."/>
            <person name="Yang R."/>
            <person name="Briner A.E."/>
            <person name="Felis G.E."/>
            <person name="de Vos W.M."/>
            <person name="Barrangou R."/>
            <person name="Klaenhammer T.R."/>
            <person name="Caufield P.W."/>
            <person name="Cui Y."/>
            <person name="Zhang H."/>
            <person name="O'Toole P.W."/>
        </authorList>
    </citation>
    <scope>NUCLEOTIDE SEQUENCE [LARGE SCALE GENOMIC DNA]</scope>
    <source>
        <strain evidence="14 15">DSM 24301</strain>
    </source>
</reference>
<dbReference type="GO" id="GO:0005737">
    <property type="term" value="C:cytoplasm"/>
    <property type="evidence" value="ECO:0007669"/>
    <property type="project" value="TreeGrafter"/>
</dbReference>
<dbReference type="PATRIC" id="fig|1293598.4.peg.1596"/>
<evidence type="ECO:0000259" key="12">
    <source>
        <dbReference type="Pfam" id="PF02875"/>
    </source>
</evidence>
<dbReference type="FunFam" id="3.40.1190.10:FF:000011">
    <property type="entry name" value="Folylpolyglutamate synthase/dihydrofolate synthase"/>
    <property type="match status" value="1"/>
</dbReference>
<protein>
    <recommendedName>
        <fullName evidence="3">tetrahydrofolate synthase</fullName>
        <ecNumber evidence="3">6.3.2.17</ecNumber>
    </recommendedName>
    <alternativeName>
        <fullName evidence="9">Tetrahydrofolylpolyglutamate synthase</fullName>
    </alternativeName>
</protein>
<dbReference type="Pfam" id="PF08245">
    <property type="entry name" value="Mur_ligase_M"/>
    <property type="match status" value="1"/>
</dbReference>
<dbReference type="SUPFAM" id="SSF53244">
    <property type="entry name" value="MurD-like peptide ligases, peptide-binding domain"/>
    <property type="match status" value="1"/>
</dbReference>
<dbReference type="InterPro" id="IPR036565">
    <property type="entry name" value="Mur-like_cat_sf"/>
</dbReference>
<dbReference type="InterPro" id="IPR001645">
    <property type="entry name" value="Folylpolyglutamate_synth"/>
</dbReference>
<dbReference type="PROSITE" id="PS01012">
    <property type="entry name" value="FOLYLPOLYGLU_SYNT_2"/>
    <property type="match status" value="1"/>
</dbReference>
<dbReference type="InterPro" id="IPR018109">
    <property type="entry name" value="Folylpolyglutamate_synth_CS"/>
</dbReference>
<keyword evidence="15" id="KW-1185">Reference proteome</keyword>
<dbReference type="Pfam" id="PF02875">
    <property type="entry name" value="Mur_ligase_C"/>
    <property type="match status" value="1"/>
</dbReference>
<comment type="catalytic activity">
    <reaction evidence="10">
        <text>(6S)-5,6,7,8-tetrahydrofolyl-(gamma-L-Glu)(n) + L-glutamate + ATP = (6S)-5,6,7,8-tetrahydrofolyl-(gamma-L-Glu)(n+1) + ADP + phosphate + H(+)</text>
        <dbReference type="Rhea" id="RHEA:10580"/>
        <dbReference type="Rhea" id="RHEA-COMP:14738"/>
        <dbReference type="Rhea" id="RHEA-COMP:14740"/>
        <dbReference type="ChEBI" id="CHEBI:15378"/>
        <dbReference type="ChEBI" id="CHEBI:29985"/>
        <dbReference type="ChEBI" id="CHEBI:30616"/>
        <dbReference type="ChEBI" id="CHEBI:43474"/>
        <dbReference type="ChEBI" id="CHEBI:141005"/>
        <dbReference type="ChEBI" id="CHEBI:456216"/>
        <dbReference type="EC" id="6.3.2.17"/>
    </reaction>
</comment>
<evidence type="ECO:0000256" key="3">
    <source>
        <dbReference type="ARBA" id="ARBA00013025"/>
    </source>
</evidence>
<dbReference type="PANTHER" id="PTHR11136:SF0">
    <property type="entry name" value="DIHYDROFOLATE SYNTHETASE-RELATED"/>
    <property type="match status" value="1"/>
</dbReference>
<gene>
    <name evidence="14" type="ORF">IV56_GL001531</name>
</gene>
<dbReference type="GO" id="GO:0005524">
    <property type="term" value="F:ATP binding"/>
    <property type="evidence" value="ECO:0007669"/>
    <property type="project" value="UniProtKB-KW"/>
</dbReference>
<evidence type="ECO:0000256" key="4">
    <source>
        <dbReference type="ARBA" id="ARBA00022598"/>
    </source>
</evidence>
<dbReference type="AlphaFoldDB" id="A0A0R2MXL7"/>
<comment type="similarity">
    <text evidence="2 11">Belongs to the folylpolyglutamate synthase family.</text>
</comment>
<evidence type="ECO:0000256" key="2">
    <source>
        <dbReference type="ARBA" id="ARBA00008276"/>
    </source>
</evidence>
<evidence type="ECO:0000256" key="9">
    <source>
        <dbReference type="ARBA" id="ARBA00030592"/>
    </source>
</evidence>
<keyword evidence="4 11" id="KW-0436">Ligase</keyword>
<dbReference type="GO" id="GO:0008841">
    <property type="term" value="F:dihydrofolate synthase activity"/>
    <property type="evidence" value="ECO:0007669"/>
    <property type="project" value="TreeGrafter"/>
</dbReference>
<evidence type="ECO:0000256" key="5">
    <source>
        <dbReference type="ARBA" id="ARBA00022723"/>
    </source>
</evidence>
<comment type="cofactor">
    <cofactor evidence="1">
        <name>Mg(2+)</name>
        <dbReference type="ChEBI" id="CHEBI:18420"/>
    </cofactor>
</comment>
<evidence type="ECO:0000256" key="10">
    <source>
        <dbReference type="ARBA" id="ARBA00047493"/>
    </source>
</evidence>
<dbReference type="STRING" id="1293598.IV56_GL001531"/>
<dbReference type="EMBL" id="JQCE01000005">
    <property type="protein sequence ID" value="KRO18398.1"/>
    <property type="molecule type" value="Genomic_DNA"/>
</dbReference>
<dbReference type="NCBIfam" id="TIGR01499">
    <property type="entry name" value="folC"/>
    <property type="match status" value="1"/>
</dbReference>
<sequence length="428" mass="46811">MRTYQETLDYINHLPRLVKRPDHERVLRLLAQLGDPHKKGRYIHITGTNGKGSTASMLSHILSASALRVGLFTSPFIMRFNERLMVDNQPIADDELVLAADVVITAVQTLQAEDADYQLTAFDFETVMAFWYFDHIDVDVAVFEVGIGGRDDSTNVMTPLVSVITEVALDHQKMLGDTLAEIAGHKAGIIKQGVPVVLGPLPDEAQTVVITQAQQLDAPVWQYDQQFATQMLAPIAWGQMFNYRGELGQLKDLAIPLVGDYQVVNASLAITAALLYQQLTKWPIKPREIRQGLAESSWPGRFEKISDEPLIILDGAHNPDGIAHLVTTLKTRFSGTNPQIIAGVLADKAMAPMIAALQQVGTVTLVPVPDTPRSATLADYDTLGNTQPSWQEALAMVLEADTDQPIIVTGSLYLVAAVRQTLLGGSDD</sequence>
<dbReference type="GO" id="GO:0004326">
    <property type="term" value="F:tetrahydrofolylpolyglutamate synthase activity"/>
    <property type="evidence" value="ECO:0007669"/>
    <property type="project" value="UniProtKB-EC"/>
</dbReference>
<dbReference type="RefSeq" id="WP_056992246.1">
    <property type="nucleotide sequence ID" value="NZ_JQCE01000005.1"/>
</dbReference>
<dbReference type="Gene3D" id="3.40.1190.10">
    <property type="entry name" value="Mur-like, catalytic domain"/>
    <property type="match status" value="1"/>
</dbReference>
<keyword evidence="8" id="KW-0460">Magnesium</keyword>
<proteinExistence type="inferred from homology"/>
<evidence type="ECO:0000256" key="7">
    <source>
        <dbReference type="ARBA" id="ARBA00022840"/>
    </source>
</evidence>
<evidence type="ECO:0000256" key="1">
    <source>
        <dbReference type="ARBA" id="ARBA00001946"/>
    </source>
</evidence>
<evidence type="ECO:0000313" key="15">
    <source>
        <dbReference type="Proteomes" id="UP000050969"/>
    </source>
</evidence>
<evidence type="ECO:0000256" key="8">
    <source>
        <dbReference type="ARBA" id="ARBA00022842"/>
    </source>
</evidence>
<dbReference type="Gene3D" id="3.90.190.20">
    <property type="entry name" value="Mur ligase, C-terminal domain"/>
    <property type="match status" value="1"/>
</dbReference>
<dbReference type="PIRSF" id="PIRSF001563">
    <property type="entry name" value="Folylpolyglu_synth"/>
    <property type="match status" value="1"/>
</dbReference>
<evidence type="ECO:0000313" key="14">
    <source>
        <dbReference type="EMBL" id="KRO18398.1"/>
    </source>
</evidence>
<evidence type="ECO:0000259" key="13">
    <source>
        <dbReference type="Pfam" id="PF08245"/>
    </source>
</evidence>
<keyword evidence="6 11" id="KW-0547">Nucleotide-binding</keyword>
<evidence type="ECO:0000256" key="11">
    <source>
        <dbReference type="PIRNR" id="PIRNR001563"/>
    </source>
</evidence>
<dbReference type="EC" id="6.3.2.17" evidence="3"/>
<keyword evidence="7 11" id="KW-0067">ATP-binding</keyword>
<dbReference type="GO" id="GO:0046872">
    <property type="term" value="F:metal ion binding"/>
    <property type="evidence" value="ECO:0007669"/>
    <property type="project" value="UniProtKB-KW"/>
</dbReference>
<feature type="domain" description="Mur ligase central" evidence="13">
    <location>
        <begin position="45"/>
        <end position="273"/>
    </location>
</feature>